<organism evidence="3 4">
    <name type="scientific">Peronospora matthiolae</name>
    <dbReference type="NCBI Taxonomy" id="2874970"/>
    <lineage>
        <taxon>Eukaryota</taxon>
        <taxon>Sar</taxon>
        <taxon>Stramenopiles</taxon>
        <taxon>Oomycota</taxon>
        <taxon>Peronosporomycetes</taxon>
        <taxon>Peronosporales</taxon>
        <taxon>Peronosporaceae</taxon>
        <taxon>Peronospora</taxon>
    </lineage>
</organism>
<comment type="caution">
    <text evidence="3">The sequence shown here is derived from an EMBL/GenBank/DDBJ whole genome shotgun (WGS) entry which is preliminary data.</text>
</comment>
<gene>
    <name evidence="3" type="ORF">PM001_LOCUS2874</name>
</gene>
<sequence length="232" mass="26169">MVRPLNKEWKLFGQKYHVAGAKCPKVDCKACHAQVSAAINRLQSHIRVCPTRSASTAPRTIANSNEDDRPKKTCVDESRPHLQDGVIAPNRVAEETRASSPVAKEPHQSPSADRNVSSVTDTDTSSIHSIGIETIATVQEVATLSYYKRRKLEIEESRLQLEMKRDEREERRERLEVEILEAQARKEKMLAEKEGYESKMLLALSRKKLLDQGVDRSEINRILPIVSSAPTM</sequence>
<evidence type="ECO:0000313" key="3">
    <source>
        <dbReference type="EMBL" id="CAK7904267.1"/>
    </source>
</evidence>
<name>A0AAV1T5G6_9STRA</name>
<evidence type="ECO:0000256" key="2">
    <source>
        <dbReference type="SAM" id="MobiDB-lite"/>
    </source>
</evidence>
<dbReference type="Proteomes" id="UP001162060">
    <property type="component" value="Unassembled WGS sequence"/>
</dbReference>
<accession>A0AAV1T5G6</accession>
<reference evidence="3" key="1">
    <citation type="submission" date="2024-01" db="EMBL/GenBank/DDBJ databases">
        <authorList>
            <person name="Webb A."/>
        </authorList>
    </citation>
    <scope>NUCLEOTIDE SEQUENCE</scope>
    <source>
        <strain evidence="3">Pm1</strain>
    </source>
</reference>
<feature type="compositionally biased region" description="Basic and acidic residues" evidence="2">
    <location>
        <begin position="66"/>
        <end position="82"/>
    </location>
</feature>
<evidence type="ECO:0000313" key="4">
    <source>
        <dbReference type="Proteomes" id="UP001162060"/>
    </source>
</evidence>
<evidence type="ECO:0008006" key="5">
    <source>
        <dbReference type="Google" id="ProtNLM"/>
    </source>
</evidence>
<feature type="coiled-coil region" evidence="1">
    <location>
        <begin position="149"/>
        <end position="199"/>
    </location>
</feature>
<proteinExistence type="predicted"/>
<feature type="region of interest" description="Disordered" evidence="2">
    <location>
        <begin position="52"/>
        <end position="122"/>
    </location>
</feature>
<keyword evidence="1" id="KW-0175">Coiled coil</keyword>
<feature type="compositionally biased region" description="Polar residues" evidence="2">
    <location>
        <begin position="52"/>
        <end position="64"/>
    </location>
</feature>
<dbReference type="EMBL" id="CAKLBY020000028">
    <property type="protein sequence ID" value="CAK7904267.1"/>
    <property type="molecule type" value="Genomic_DNA"/>
</dbReference>
<evidence type="ECO:0000256" key="1">
    <source>
        <dbReference type="SAM" id="Coils"/>
    </source>
</evidence>
<dbReference type="AlphaFoldDB" id="A0AAV1T5G6"/>
<protein>
    <recommendedName>
        <fullName evidence="5">BED-type domain-containing protein</fullName>
    </recommendedName>
</protein>